<dbReference type="Proteomes" id="UP000277811">
    <property type="component" value="Unassembled WGS sequence"/>
</dbReference>
<proteinExistence type="predicted"/>
<dbReference type="SUPFAM" id="SSF53756">
    <property type="entry name" value="UDP-Glycosyltransferase/glycogen phosphorylase"/>
    <property type="match status" value="1"/>
</dbReference>
<dbReference type="RefSeq" id="WP_122629407.1">
    <property type="nucleotide sequence ID" value="NZ_UPPP01000093.1"/>
</dbReference>
<sequence length="378" mass="43276">MRVGIYLGYPFPVLLAGEGIGRYVVRLAAGLLYEEPGTEIHILVMPPNVTEVEQMFTRLKLEFPSRLTIYCSDDLRWINTGVPVDLWIVPWVGLESAQYLTKPLLVCLHDLAWLHVPELEDLGKWIDGTAKTLTRKAAAVICNSSYIRTCDGLDYLKLSPEKTHVIRPAAPAEEYSSFALCQEQEFREQYRLNHNYFVFPSIIRPHKNHLRLIKAFFRFKQEQTTRKTELDLVFTDYWENFYHKSELLRGCDPLFDSIKFLGRLPAHALPALYKYAAGTVVPTLFEGSCPFPILESLLMGTPVSFGRIAVAMEVIRDRGAFITFDPYDVADIQRAIGELWESGKSTAVKQKTALSYVLARTWRDVAREYHTVFDRIMG</sequence>
<dbReference type="EMBL" id="UPPP01000093">
    <property type="protein sequence ID" value="VBB08532.1"/>
    <property type="molecule type" value="Genomic_DNA"/>
</dbReference>
<dbReference type="PANTHER" id="PTHR46401">
    <property type="entry name" value="GLYCOSYLTRANSFERASE WBBK-RELATED"/>
    <property type="match status" value="1"/>
</dbReference>
<dbReference type="PANTHER" id="PTHR46401:SF2">
    <property type="entry name" value="GLYCOSYLTRANSFERASE WBBK-RELATED"/>
    <property type="match status" value="1"/>
</dbReference>
<evidence type="ECO:0000259" key="2">
    <source>
        <dbReference type="Pfam" id="PF00534"/>
    </source>
</evidence>
<evidence type="ECO:0000313" key="4">
    <source>
        <dbReference type="Proteomes" id="UP000277811"/>
    </source>
</evidence>
<evidence type="ECO:0000256" key="1">
    <source>
        <dbReference type="ARBA" id="ARBA00022679"/>
    </source>
</evidence>
<protein>
    <submittedName>
        <fullName evidence="3">Glycosyl transferases group 1</fullName>
    </submittedName>
</protein>
<dbReference type="Gene3D" id="3.40.50.2000">
    <property type="entry name" value="Glycogen Phosphorylase B"/>
    <property type="match status" value="1"/>
</dbReference>
<dbReference type="Pfam" id="PF00534">
    <property type="entry name" value="Glycos_transf_1"/>
    <property type="match status" value="1"/>
</dbReference>
<keyword evidence="4" id="KW-1185">Reference proteome</keyword>
<name>A0A498REK5_9FIRM</name>
<reference evidence="3 4" key="1">
    <citation type="submission" date="2018-06" db="EMBL/GenBank/DDBJ databases">
        <authorList>
            <person name="Strepis N."/>
        </authorList>
    </citation>
    <scope>NUCLEOTIDE SEQUENCE [LARGE SCALE GENOMIC DNA]</scope>
    <source>
        <strain evidence="3">LUCI</strain>
    </source>
</reference>
<dbReference type="OrthoDB" id="9797829at2"/>
<feature type="domain" description="Glycosyl transferase family 1" evidence="2">
    <location>
        <begin position="185"/>
        <end position="345"/>
    </location>
</feature>
<dbReference type="InterPro" id="IPR001296">
    <property type="entry name" value="Glyco_trans_1"/>
</dbReference>
<keyword evidence="1 3" id="KW-0808">Transferase</keyword>
<gene>
    <name evidence="3" type="ORF">LUCI_3810</name>
</gene>
<accession>A0A498REK5</accession>
<organism evidence="3 4">
    <name type="scientific">Lucifera butyrica</name>
    <dbReference type="NCBI Taxonomy" id="1351585"/>
    <lineage>
        <taxon>Bacteria</taxon>
        <taxon>Bacillati</taxon>
        <taxon>Bacillota</taxon>
        <taxon>Negativicutes</taxon>
        <taxon>Veillonellales</taxon>
        <taxon>Veillonellaceae</taxon>
        <taxon>Lucifera</taxon>
    </lineage>
</organism>
<dbReference type="AlphaFoldDB" id="A0A498REK5"/>
<evidence type="ECO:0000313" key="3">
    <source>
        <dbReference type="EMBL" id="VBB08532.1"/>
    </source>
</evidence>
<dbReference type="GO" id="GO:0016757">
    <property type="term" value="F:glycosyltransferase activity"/>
    <property type="evidence" value="ECO:0007669"/>
    <property type="project" value="InterPro"/>
</dbReference>